<evidence type="ECO:0000256" key="1">
    <source>
        <dbReference type="ARBA" id="ARBA00022723"/>
    </source>
</evidence>
<dbReference type="EMBL" id="DSBW01000027">
    <property type="protein sequence ID" value="HED30314.1"/>
    <property type="molecule type" value="Genomic_DNA"/>
</dbReference>
<dbReference type="Pfam" id="PF01557">
    <property type="entry name" value="FAA_hydrolase"/>
    <property type="match status" value="1"/>
</dbReference>
<keyword evidence="3" id="KW-0378">Hydrolase</keyword>
<proteinExistence type="predicted"/>
<accession>A0A831SP23</accession>
<dbReference type="InterPro" id="IPR011234">
    <property type="entry name" value="Fumarylacetoacetase-like_C"/>
</dbReference>
<evidence type="ECO:0000259" key="2">
    <source>
        <dbReference type="Pfam" id="PF01557"/>
    </source>
</evidence>
<feature type="domain" description="Fumarylacetoacetase-like C-terminal" evidence="2">
    <location>
        <begin position="14"/>
        <end position="223"/>
    </location>
</feature>
<dbReference type="Proteomes" id="UP000886335">
    <property type="component" value="Unassembled WGS sequence"/>
</dbReference>
<protein>
    <submittedName>
        <fullName evidence="3">FAA hydrolase family protein</fullName>
    </submittedName>
</protein>
<dbReference type="PANTHER" id="PTHR11820:SF7">
    <property type="entry name" value="ACYLPYRUVASE FAHD1, MITOCHONDRIAL"/>
    <property type="match status" value="1"/>
</dbReference>
<name>A0A831SP23_PROAE</name>
<dbReference type="PANTHER" id="PTHR11820">
    <property type="entry name" value="ACYLPYRUVASE"/>
    <property type="match status" value="1"/>
</dbReference>
<dbReference type="AlphaFoldDB" id="A0A831SP23"/>
<keyword evidence="1" id="KW-0479">Metal-binding</keyword>
<dbReference type="SUPFAM" id="SSF56529">
    <property type="entry name" value="FAH"/>
    <property type="match status" value="1"/>
</dbReference>
<sequence>MKMADSTALHPASIYCVGKNYEDHAREMLTWKRAPHERHSGYTPLKEPLIFLKPGTALEHGNWTTIPVFDGRPVSAEMHYEAELVLLIGKKCESVSRNEAASCIAGYGVGLDMTLRDVQQESRKEGHPWLKSKGFRHSALVSGIVPARDTGSYRNLEFRLELNGREVQHGRAADMLFTPAELISYISSLYPLKAGDLIFTGTPSGVGPVGKGDRLVATLSRITDRESSETLARLDADVR</sequence>
<dbReference type="InterPro" id="IPR036663">
    <property type="entry name" value="Fumarylacetoacetase_C_sf"/>
</dbReference>
<comment type="caution">
    <text evidence="3">The sequence shown here is derived from an EMBL/GenBank/DDBJ whole genome shotgun (WGS) entry which is preliminary data.</text>
</comment>
<organism evidence="3">
    <name type="scientific">Prosthecochloris aestuarii</name>
    <dbReference type="NCBI Taxonomy" id="1102"/>
    <lineage>
        <taxon>Bacteria</taxon>
        <taxon>Pseudomonadati</taxon>
        <taxon>Chlorobiota</taxon>
        <taxon>Chlorobiia</taxon>
        <taxon>Chlorobiales</taxon>
        <taxon>Chlorobiaceae</taxon>
        <taxon>Prosthecochloris</taxon>
    </lineage>
</organism>
<gene>
    <name evidence="3" type="ORF">ENN50_01210</name>
</gene>
<evidence type="ECO:0000313" key="3">
    <source>
        <dbReference type="EMBL" id="HED30314.1"/>
    </source>
</evidence>
<dbReference type="GO" id="GO:0018773">
    <property type="term" value="F:acetylpyruvate hydrolase activity"/>
    <property type="evidence" value="ECO:0007669"/>
    <property type="project" value="TreeGrafter"/>
</dbReference>
<reference evidence="3" key="1">
    <citation type="journal article" date="2020" name="mSystems">
        <title>Genome- and Community-Level Interaction Insights into Carbon Utilization and Element Cycling Functions of Hydrothermarchaeota in Hydrothermal Sediment.</title>
        <authorList>
            <person name="Zhou Z."/>
            <person name="Liu Y."/>
            <person name="Xu W."/>
            <person name="Pan J."/>
            <person name="Luo Z.H."/>
            <person name="Li M."/>
        </authorList>
    </citation>
    <scope>NUCLEOTIDE SEQUENCE [LARGE SCALE GENOMIC DNA]</scope>
    <source>
        <strain evidence="3">SpSt-1181</strain>
    </source>
</reference>
<dbReference type="Gene3D" id="3.90.850.10">
    <property type="entry name" value="Fumarylacetoacetase-like, C-terminal domain"/>
    <property type="match status" value="1"/>
</dbReference>
<dbReference type="GO" id="GO:0046872">
    <property type="term" value="F:metal ion binding"/>
    <property type="evidence" value="ECO:0007669"/>
    <property type="project" value="UniProtKB-KW"/>
</dbReference>